<dbReference type="EMBL" id="MFKG01000035">
    <property type="protein sequence ID" value="OGG39966.1"/>
    <property type="molecule type" value="Genomic_DNA"/>
</dbReference>
<protein>
    <recommendedName>
        <fullName evidence="3">NTP pyrophosphohydrolase MazG putative catalytic core domain-containing protein</fullName>
    </recommendedName>
</protein>
<reference evidence="1 2" key="1">
    <citation type="journal article" date="2016" name="Nat. Commun.">
        <title>Thousands of microbial genomes shed light on interconnected biogeochemical processes in an aquifer system.</title>
        <authorList>
            <person name="Anantharaman K."/>
            <person name="Brown C.T."/>
            <person name="Hug L.A."/>
            <person name="Sharon I."/>
            <person name="Castelle C.J."/>
            <person name="Probst A.J."/>
            <person name="Thomas B.C."/>
            <person name="Singh A."/>
            <person name="Wilkins M.J."/>
            <person name="Karaoz U."/>
            <person name="Brodie E.L."/>
            <person name="Williams K.H."/>
            <person name="Hubbard S.S."/>
            <person name="Banfield J.F."/>
        </authorList>
    </citation>
    <scope>NUCLEOTIDE SEQUENCE [LARGE SCALE GENOMIC DNA]</scope>
</reference>
<name>A0A1F6BSR8_9BACT</name>
<evidence type="ECO:0008006" key="3">
    <source>
        <dbReference type="Google" id="ProtNLM"/>
    </source>
</evidence>
<accession>A0A1F6BSR8</accession>
<evidence type="ECO:0000313" key="2">
    <source>
        <dbReference type="Proteomes" id="UP000179368"/>
    </source>
</evidence>
<dbReference type="AlphaFoldDB" id="A0A1F6BSR8"/>
<proteinExistence type="predicted"/>
<dbReference type="Proteomes" id="UP000179368">
    <property type="component" value="Unassembled WGS sequence"/>
</dbReference>
<evidence type="ECO:0000313" key="1">
    <source>
        <dbReference type="EMBL" id="OGG39966.1"/>
    </source>
</evidence>
<gene>
    <name evidence="1" type="ORF">A2116_01955</name>
</gene>
<comment type="caution">
    <text evidence="1">The sequence shown here is derived from an EMBL/GenBank/DDBJ whole genome shotgun (WGS) entry which is preliminary data.</text>
</comment>
<dbReference type="SUPFAM" id="SSF101386">
    <property type="entry name" value="all-alpha NTP pyrophosphatases"/>
    <property type="match status" value="1"/>
</dbReference>
<dbReference type="Gene3D" id="1.10.287.1080">
    <property type="entry name" value="MazG-like"/>
    <property type="match status" value="1"/>
</dbReference>
<sequence length="109" mass="13212">MEKDRKTQIEEFTEKVKMVMESYQKRHPAVRVDRDYFPFKCTEEWGECLQAYLMLTDRGRQKEKSKEEIKEKFGEEFADVFAFILLFAENEGIDLAEVLERKWFTRLTK</sequence>
<organism evidence="1 2">
    <name type="scientific">Candidatus Jorgensenbacteria bacterium GWA1_49_17</name>
    <dbReference type="NCBI Taxonomy" id="1798467"/>
    <lineage>
        <taxon>Bacteria</taxon>
        <taxon>Candidatus Joergenseniibacteriota</taxon>
    </lineage>
</organism>